<sequence length="54" mass="6443">MVSLLFEPEPFRMSRTPEQISLFWAEITLYLGARTQLLLFRTVYLFLGTVDFKR</sequence>
<proteinExistence type="predicted"/>
<dbReference type="EMBL" id="RBNL01004909">
    <property type="protein sequence ID" value="RML20836.1"/>
    <property type="molecule type" value="Genomic_DNA"/>
</dbReference>
<name>A0A3M2U1H2_PSEYM</name>
<protein>
    <submittedName>
        <fullName evidence="1">Uncharacterized protein</fullName>
    </submittedName>
</protein>
<gene>
    <name evidence="1" type="ORF">APX70_01851</name>
</gene>
<comment type="caution">
    <text evidence="1">The sequence shown here is derived from an EMBL/GenBank/DDBJ whole genome shotgun (WGS) entry which is preliminary data.</text>
</comment>
<dbReference type="Proteomes" id="UP000282378">
    <property type="component" value="Unassembled WGS sequence"/>
</dbReference>
<evidence type="ECO:0000313" key="2">
    <source>
        <dbReference type="Proteomes" id="UP000282378"/>
    </source>
</evidence>
<evidence type="ECO:0000313" key="1">
    <source>
        <dbReference type="EMBL" id="RML20836.1"/>
    </source>
</evidence>
<organism evidence="1 2">
    <name type="scientific">Pseudomonas syringae pv. maculicola</name>
    <dbReference type="NCBI Taxonomy" id="59511"/>
    <lineage>
        <taxon>Bacteria</taxon>
        <taxon>Pseudomonadati</taxon>
        <taxon>Pseudomonadota</taxon>
        <taxon>Gammaproteobacteria</taxon>
        <taxon>Pseudomonadales</taxon>
        <taxon>Pseudomonadaceae</taxon>
        <taxon>Pseudomonas</taxon>
    </lineage>
</organism>
<reference evidence="1 2" key="1">
    <citation type="submission" date="2018-08" db="EMBL/GenBank/DDBJ databases">
        <title>Recombination of ecologically and evolutionarily significant loci maintains genetic cohesion in the Pseudomonas syringae species complex.</title>
        <authorList>
            <person name="Dillon M."/>
            <person name="Thakur S."/>
            <person name="Almeida R.N.D."/>
            <person name="Weir B.S."/>
            <person name="Guttman D.S."/>
        </authorList>
    </citation>
    <scope>NUCLEOTIDE SEQUENCE [LARGE SCALE GENOMIC DNA]</scope>
    <source>
        <strain evidence="1 2">88_10</strain>
    </source>
</reference>
<accession>A0A3M2U1H2</accession>
<dbReference type="AlphaFoldDB" id="A0A3M2U1H2"/>